<evidence type="ECO:0000313" key="1">
    <source>
        <dbReference type="EMBL" id="KKK97499.1"/>
    </source>
</evidence>
<gene>
    <name evidence="1" type="ORF">LCGC14_2652160</name>
</gene>
<reference evidence="1" key="1">
    <citation type="journal article" date="2015" name="Nature">
        <title>Complex archaea that bridge the gap between prokaryotes and eukaryotes.</title>
        <authorList>
            <person name="Spang A."/>
            <person name="Saw J.H."/>
            <person name="Jorgensen S.L."/>
            <person name="Zaremba-Niedzwiedzka K."/>
            <person name="Martijn J."/>
            <person name="Lind A.E."/>
            <person name="van Eijk R."/>
            <person name="Schleper C."/>
            <person name="Guy L."/>
            <person name="Ettema T.J."/>
        </authorList>
    </citation>
    <scope>NUCLEOTIDE SEQUENCE</scope>
</reference>
<sequence>MTVLASLTTARDNIAAEIATISANPRTNYTVDGRTFDHEGHFANLMARYTELNQAVILAGGPGSQPTENILLG</sequence>
<organism evidence="1">
    <name type="scientific">marine sediment metagenome</name>
    <dbReference type="NCBI Taxonomy" id="412755"/>
    <lineage>
        <taxon>unclassified sequences</taxon>
        <taxon>metagenomes</taxon>
        <taxon>ecological metagenomes</taxon>
    </lineage>
</organism>
<proteinExistence type="predicted"/>
<accession>A0A0F9C4V3</accession>
<name>A0A0F9C4V3_9ZZZZ</name>
<dbReference type="AlphaFoldDB" id="A0A0F9C4V3"/>
<protein>
    <submittedName>
        <fullName evidence="1">Uncharacterized protein</fullName>
    </submittedName>
</protein>
<comment type="caution">
    <text evidence="1">The sequence shown here is derived from an EMBL/GenBank/DDBJ whole genome shotgun (WGS) entry which is preliminary data.</text>
</comment>
<dbReference type="EMBL" id="LAZR01046024">
    <property type="protein sequence ID" value="KKK97499.1"/>
    <property type="molecule type" value="Genomic_DNA"/>
</dbReference>